<accession>A0A090Y5Q4</accession>
<dbReference type="Proteomes" id="UP000029278">
    <property type="component" value="Unassembled WGS sequence"/>
</dbReference>
<dbReference type="AlphaFoldDB" id="A0A090Y5Q4"/>
<organism evidence="2 3">
    <name type="scientific">Paenibacillus macerans</name>
    <name type="common">Bacillus macerans</name>
    <dbReference type="NCBI Taxonomy" id="44252"/>
    <lineage>
        <taxon>Bacteria</taxon>
        <taxon>Bacillati</taxon>
        <taxon>Bacillota</taxon>
        <taxon>Bacilli</taxon>
        <taxon>Bacillales</taxon>
        <taxon>Paenibacillaceae</taxon>
        <taxon>Paenibacillus</taxon>
    </lineage>
</organism>
<reference evidence="2 3" key="1">
    <citation type="submission" date="2014-04" db="EMBL/GenBank/DDBJ databases">
        <authorList>
            <person name="Bishop-Lilly K.A."/>
            <person name="Broomall S.M."/>
            <person name="Chain P.S."/>
            <person name="Chertkov O."/>
            <person name="Coyne S.R."/>
            <person name="Daligault H.E."/>
            <person name="Davenport K.W."/>
            <person name="Erkkila T."/>
            <person name="Frey K.G."/>
            <person name="Gibbons H.S."/>
            <person name="Gu W."/>
            <person name="Jaissle J."/>
            <person name="Johnson S.L."/>
            <person name="Koroleva G.I."/>
            <person name="Ladner J.T."/>
            <person name="Lo C.-C."/>
            <person name="Minogue T.D."/>
            <person name="Munk C."/>
            <person name="Palacios G.F."/>
            <person name="Redden C.L."/>
            <person name="Rosenzweig C.N."/>
            <person name="Scholz M.B."/>
            <person name="Teshima H."/>
            <person name="Xu Y."/>
        </authorList>
    </citation>
    <scope>NUCLEOTIDE SEQUENCE [LARGE SCALE GENOMIC DNA]</scope>
    <source>
        <strain evidence="2 3">8244</strain>
    </source>
</reference>
<feature type="transmembrane region" description="Helical" evidence="1">
    <location>
        <begin position="141"/>
        <end position="158"/>
    </location>
</feature>
<feature type="transmembrane region" description="Helical" evidence="1">
    <location>
        <begin position="15"/>
        <end position="35"/>
    </location>
</feature>
<proteinExistence type="predicted"/>
<gene>
    <name evidence="2" type="ORF">DJ90_2961</name>
</gene>
<dbReference type="HOGENOM" id="CLU_1347815_0_0_9"/>
<keyword evidence="1" id="KW-1133">Transmembrane helix</keyword>
<protein>
    <submittedName>
        <fullName evidence="2">Uncharacterized protein</fullName>
    </submittedName>
</protein>
<keyword evidence="1" id="KW-0812">Transmembrane</keyword>
<keyword evidence="3" id="KW-1185">Reference proteome</keyword>
<evidence type="ECO:0000256" key="1">
    <source>
        <dbReference type="SAM" id="Phobius"/>
    </source>
</evidence>
<evidence type="ECO:0000313" key="3">
    <source>
        <dbReference type="Proteomes" id="UP000029278"/>
    </source>
</evidence>
<dbReference type="STRING" id="44252.DJ90_2961"/>
<name>A0A090Y5Q4_PAEMA</name>
<sequence>MTTGSNNKGGQQMSLFFLVLAVVLFFIGVELMFIIGRIEESMEMSIFGLFFLFFGFCGFYFSGVFQKVLIGDDNIFTIIFESWLAMKLGIQILLVIMWLYIPFFLYIILKDIFNFVELKTFNDPEDDIKDKRTFTHFRNANPYRVLHIFIFLFLFPIWVTELLMWLIGQIIFITGKLIFRVSRILSKGASKVLNLPISRKDNE</sequence>
<feature type="transmembrane region" description="Helical" evidence="1">
    <location>
        <begin position="88"/>
        <end position="109"/>
    </location>
</feature>
<dbReference type="EMBL" id="JMQA01000053">
    <property type="protein sequence ID" value="KFM93157.1"/>
    <property type="molecule type" value="Genomic_DNA"/>
</dbReference>
<feature type="transmembrane region" description="Helical" evidence="1">
    <location>
        <begin position="47"/>
        <end position="68"/>
    </location>
</feature>
<keyword evidence="1" id="KW-0472">Membrane</keyword>
<comment type="caution">
    <text evidence="2">The sequence shown here is derived from an EMBL/GenBank/DDBJ whole genome shotgun (WGS) entry which is preliminary data.</text>
</comment>
<evidence type="ECO:0000313" key="2">
    <source>
        <dbReference type="EMBL" id="KFM93157.1"/>
    </source>
</evidence>